<dbReference type="SMART" id="SM01351">
    <property type="entry name" value="Aspzincin_M35"/>
    <property type="match status" value="1"/>
</dbReference>
<dbReference type="PANTHER" id="PTHR37016">
    <property type="match status" value="1"/>
</dbReference>
<dbReference type="GO" id="GO:0004222">
    <property type="term" value="F:metalloendopeptidase activity"/>
    <property type="evidence" value="ECO:0007669"/>
    <property type="project" value="InterPro"/>
</dbReference>
<feature type="binding site" evidence="14">
    <location>
        <position position="303"/>
    </location>
    <ligand>
        <name>Zn(2+)</name>
        <dbReference type="ChEBI" id="CHEBI:29105"/>
        <note>catalytic</note>
    </ligand>
</feature>
<dbReference type="PANTHER" id="PTHR37016:SF3">
    <property type="entry name" value="NEUTRAL PROTEASE 2-RELATED"/>
    <property type="match status" value="1"/>
</dbReference>
<keyword evidence="12" id="KW-0865">Zymogen</keyword>
<comment type="subcellular location">
    <subcellularLocation>
        <location evidence="2 16">Secreted</location>
    </subcellularLocation>
</comment>
<evidence type="ECO:0000256" key="3">
    <source>
        <dbReference type="ARBA" id="ARBA00010279"/>
    </source>
</evidence>
<evidence type="ECO:0000256" key="5">
    <source>
        <dbReference type="ARBA" id="ARBA00022670"/>
    </source>
</evidence>
<feature type="binding site" evidence="14">
    <location>
        <position position="318"/>
    </location>
    <ligand>
        <name>Zn(2+)</name>
        <dbReference type="ChEBI" id="CHEBI:29105"/>
        <note>catalytic</note>
    </ligand>
</feature>
<comment type="catalytic activity">
    <reaction evidence="1 16">
        <text>Preferential cleavage of bonds with hydrophobic residues in P1'. Also 3-Asn-|-Gln-4 and 8-Gly-|-Ser-9 bonds in insulin B chain.</text>
        <dbReference type="EC" id="3.4.24.39"/>
    </reaction>
</comment>
<dbReference type="Gene3D" id="2.60.40.2970">
    <property type="match status" value="1"/>
</dbReference>
<dbReference type="CDD" id="cd11008">
    <property type="entry name" value="M35_deuterolysin_like"/>
    <property type="match status" value="1"/>
</dbReference>
<evidence type="ECO:0000256" key="16">
    <source>
        <dbReference type="RuleBase" id="RU361126"/>
    </source>
</evidence>
<evidence type="ECO:0000256" key="10">
    <source>
        <dbReference type="ARBA" id="ARBA00022833"/>
    </source>
</evidence>
<keyword evidence="9 16" id="KW-0378">Hydrolase</keyword>
<evidence type="ECO:0000259" key="17">
    <source>
        <dbReference type="SMART" id="SM01351"/>
    </source>
</evidence>
<keyword evidence="10 14" id="KW-0862">Zinc</keyword>
<proteinExistence type="inferred from homology"/>
<comment type="similarity">
    <text evidence="3 16">Belongs to the peptidase M35 family.</text>
</comment>
<keyword evidence="5 16" id="KW-0645">Protease</keyword>
<feature type="active site" evidence="13">
    <location>
        <position position="304"/>
    </location>
</feature>
<evidence type="ECO:0000256" key="4">
    <source>
        <dbReference type="ARBA" id="ARBA00022525"/>
    </source>
</evidence>
<dbReference type="InterPro" id="IPR001384">
    <property type="entry name" value="Peptidase_M35"/>
</dbReference>
<accession>A0A1S9RT31</accession>
<feature type="disulfide bond" evidence="15">
    <location>
        <begin position="260"/>
        <end position="278"/>
    </location>
</feature>
<evidence type="ECO:0000313" key="18">
    <source>
        <dbReference type="EMBL" id="OOQ88657.1"/>
    </source>
</evidence>
<name>A0A1S9RT31_PENBI</name>
<evidence type="ECO:0000256" key="1">
    <source>
        <dbReference type="ARBA" id="ARBA00001187"/>
    </source>
</evidence>
<keyword evidence="7 14" id="KW-0479">Metal-binding</keyword>
<dbReference type="AlphaFoldDB" id="A0A1S9RT31"/>
<keyword evidence="11 16" id="KW-0482">Metalloprotease</keyword>
<dbReference type="PRINTS" id="PR00768">
    <property type="entry name" value="DEUTEROLYSIN"/>
</dbReference>
<dbReference type="Pfam" id="PF02102">
    <property type="entry name" value="Peptidase_M35"/>
    <property type="match status" value="1"/>
</dbReference>
<evidence type="ECO:0000256" key="2">
    <source>
        <dbReference type="ARBA" id="ARBA00004613"/>
    </source>
</evidence>
<evidence type="ECO:0000256" key="9">
    <source>
        <dbReference type="ARBA" id="ARBA00022801"/>
    </source>
</evidence>
<evidence type="ECO:0000256" key="12">
    <source>
        <dbReference type="ARBA" id="ARBA00023145"/>
    </source>
</evidence>
<evidence type="ECO:0000256" key="8">
    <source>
        <dbReference type="ARBA" id="ARBA00022729"/>
    </source>
</evidence>
<dbReference type="GO" id="GO:0005576">
    <property type="term" value="C:extracellular region"/>
    <property type="evidence" value="ECO:0007669"/>
    <property type="project" value="UniProtKB-SubCell"/>
</dbReference>
<feature type="chain" id="PRO_5011814158" description="Neutral protease 2" evidence="16">
    <location>
        <begin position="20"/>
        <end position="380"/>
    </location>
</feature>
<evidence type="ECO:0000256" key="15">
    <source>
        <dbReference type="PIRSR" id="PIRSR601384-3"/>
    </source>
</evidence>
<feature type="domain" description="Lysine-specific metallo-endopeptidase" evidence="17">
    <location>
        <begin position="194"/>
        <end position="346"/>
    </location>
</feature>
<feature type="signal peptide" evidence="16">
    <location>
        <begin position="1"/>
        <end position="19"/>
    </location>
</feature>
<organism evidence="18 19">
    <name type="scientific">Penicillium brasilianum</name>
    <dbReference type="NCBI Taxonomy" id="104259"/>
    <lineage>
        <taxon>Eukaryota</taxon>
        <taxon>Fungi</taxon>
        <taxon>Dikarya</taxon>
        <taxon>Ascomycota</taxon>
        <taxon>Pezizomycotina</taxon>
        <taxon>Eurotiomycetes</taxon>
        <taxon>Eurotiomycetidae</taxon>
        <taxon>Eurotiales</taxon>
        <taxon>Aspergillaceae</taxon>
        <taxon>Penicillium</taxon>
    </lineage>
</organism>
<dbReference type="InterPro" id="IPR029463">
    <property type="entry name" value="Lys_MEP"/>
</dbReference>
<feature type="disulfide bond" evidence="15">
    <location>
        <begin position="180"/>
        <end position="253"/>
    </location>
</feature>
<gene>
    <name evidence="18" type="primary">plnC</name>
    <name evidence="18" type="ORF">PEBR_13056</name>
</gene>
<evidence type="ECO:0000313" key="19">
    <source>
        <dbReference type="Proteomes" id="UP000190744"/>
    </source>
</evidence>
<evidence type="ECO:0000256" key="7">
    <source>
        <dbReference type="ARBA" id="ARBA00022723"/>
    </source>
</evidence>
<evidence type="ECO:0000256" key="13">
    <source>
        <dbReference type="PIRSR" id="PIRSR601384-1"/>
    </source>
</evidence>
<dbReference type="InterPro" id="IPR024079">
    <property type="entry name" value="MetalloPept_cat_dom_sf"/>
</dbReference>
<comment type="caution">
    <text evidence="18">The sequence shown here is derived from an EMBL/GenBank/DDBJ whole genome shotgun (WGS) entry which is preliminary data.</text>
</comment>
<keyword evidence="8 16" id="KW-0732">Signal</keyword>
<dbReference type="GO" id="GO:0006508">
    <property type="term" value="P:proteolysis"/>
    <property type="evidence" value="ECO:0007669"/>
    <property type="project" value="UniProtKB-KW"/>
</dbReference>
<evidence type="ECO:0000256" key="11">
    <source>
        <dbReference type="ARBA" id="ARBA00023049"/>
    </source>
</evidence>
<feature type="binding site" evidence="14">
    <location>
        <position position="307"/>
    </location>
    <ligand>
        <name>Zn(2+)</name>
        <dbReference type="ChEBI" id="CHEBI:29105"/>
        <note>catalytic</note>
    </ligand>
</feature>
<comment type="cofactor">
    <cofactor evidence="14 16">
        <name>Zn(2+)</name>
        <dbReference type="ChEBI" id="CHEBI:29105"/>
    </cofactor>
    <text evidence="14 16">Binds 1 zinc ion per subunit.</text>
</comment>
<dbReference type="Gene3D" id="3.40.390.10">
    <property type="entry name" value="Collagenase (Catalytic Domain)"/>
    <property type="match status" value="1"/>
</dbReference>
<evidence type="ECO:0000256" key="6">
    <source>
        <dbReference type="ARBA" id="ARBA00022685"/>
    </source>
</evidence>
<dbReference type="SUPFAM" id="SSF55486">
    <property type="entry name" value="Metalloproteases ('zincins'), catalytic domain"/>
    <property type="match status" value="1"/>
</dbReference>
<dbReference type="GO" id="GO:0046872">
    <property type="term" value="F:metal ion binding"/>
    <property type="evidence" value="ECO:0007669"/>
    <property type="project" value="UniProtKB-KW"/>
</dbReference>
<comment type="function">
    <text evidence="16">Secreted metalloproteinase that allows assimilation of proteinaceous substrates. Shows high activities on basic nuclear substrates such as histone and protamine.</text>
</comment>
<dbReference type="EC" id="3.4.24.39" evidence="16"/>
<keyword evidence="6 16" id="KW-0165">Cleavage on pair of basic residues</keyword>
<evidence type="ECO:0000256" key="14">
    <source>
        <dbReference type="PIRSR" id="PIRSR601384-2"/>
    </source>
</evidence>
<dbReference type="InterPro" id="IPR050414">
    <property type="entry name" value="Fungal_M35_metalloproteases"/>
</dbReference>
<keyword evidence="4 16" id="KW-0964">Secreted</keyword>
<dbReference type="EMBL" id="LJBN01000118">
    <property type="protein sequence ID" value="OOQ88657.1"/>
    <property type="molecule type" value="Genomic_DNA"/>
</dbReference>
<dbReference type="Proteomes" id="UP000190744">
    <property type="component" value="Unassembled WGS sequence"/>
</dbReference>
<protein>
    <recommendedName>
        <fullName evidence="16">Neutral protease 2</fullName>
        <ecNumber evidence="16">3.4.24.39</ecNumber>
    </recommendedName>
    <alternativeName>
        <fullName evidence="16">Deuterolysin</fullName>
    </alternativeName>
</protein>
<reference evidence="19" key="1">
    <citation type="submission" date="2015-09" db="EMBL/GenBank/DDBJ databases">
        <authorList>
            <person name="Fill T.P."/>
            <person name="Baretta J.F."/>
            <person name="de Almeida L.G."/>
            <person name="Rocha M."/>
            <person name="de Souza D.H."/>
            <person name="Malavazi I."/>
            <person name="Cerdeira L.T."/>
            <person name="Hong H."/>
            <person name="Samborskyy M."/>
            <person name="de Vasconcelos A.T."/>
            <person name="Leadlay P."/>
            <person name="Rodrigues-Filho E."/>
        </authorList>
    </citation>
    <scope>NUCLEOTIDE SEQUENCE [LARGE SCALE GENOMIC DNA]</scope>
    <source>
        <strain evidence="19">LaBioMMi 136</strain>
    </source>
</reference>
<sequence>MRFTVFSTAVLALAQHACALPVEAEQASGLDVTLSQVSDTRIKAVVKNSGNEDVTFVHLNFFRDSAPVKKVAVYKDDDEVTFEGIKRRFKLQGLTSEALTTLAAGETLEDEFDIAATSDLSQGGPVVLRSSGLVPLVNEGAVSGYLPYHSNDLKIDVDAVKAARVNKAVKPLNRRTQESCSNASRKSALEKALRNAASLATAAAKAAQSGSASKFSEYFKTTDSSTRQLVAARLNAVAKEAQSTTSGGTKYYCTDVLGYCETNVLAYTLPSQNVIANCDIYYSELPALASSCHRQDQATTSLHEFTHAPAVYSPGTDDLGYGYSAATALSTSDAINNADTYALYANGRFILHHLLSPYIPQVSETDSRNSDQLGLLGWAR</sequence>